<reference evidence="7" key="1">
    <citation type="journal article" date="2000" name="J. Virol. Methods">
        <title>Cloning, sequencing and expression of the gene that encodes the major neutralisation-specific antigen of African horsesickness virus serotype 9.</title>
        <authorList>
            <person name="Venter M."/>
            <person name="Napier G."/>
            <person name="Huismans H."/>
        </authorList>
    </citation>
    <scope>NUCLEOTIDE SEQUENCE</scope>
</reference>
<keyword evidence="5" id="KW-0946">Virion</keyword>
<evidence type="ECO:0000256" key="4">
    <source>
        <dbReference type="ARBA" id="ARBA00022561"/>
    </source>
</evidence>
<evidence type="ECO:0000256" key="6">
    <source>
        <dbReference type="ARBA" id="ARBA00022996"/>
    </source>
</evidence>
<evidence type="ECO:0000256" key="2">
    <source>
        <dbReference type="ARBA" id="ARBA00008722"/>
    </source>
</evidence>
<keyword evidence="4" id="KW-0167">Capsid protein</keyword>
<sequence length="1053" mass="123574">MAFEFGILQTDKIRENTLEKTNCDVILTRENRVRTREVDGVKGYYWEDTDHRLGLCEVEHTVSVRDFMYKQTKCEGSYPVVPLYMIDAIKYGRMIDRNDLQIRVDKDDKTLFKIQVQPYLGDAYFSPEHYTATFFKREPLPIHVDTIRDYIGKRINYFERELGSGVRDANLEMIVGKWKDNTYKRIEGEKTTMCVRHEPDSVLQILKKMRFGMLYPNYYMLNTGYIVTESSKGAPLNRWLVKERTVGKVKAAEAFAGNSLLKNLASRMEDEELSREIIVAVINYGSKFGTRSGKKKDLMTIDKLEKYCESLTTFVHKKKRDEGDDETARAIIRNQWIKGMPSMNLKKEMKVSRGPIQNWSFFMSLEVFKRNNKVDIDPNHDTWKNHVKEIRERMQKEQSANSNLPLKDPKLMASAYLQVNSTRTVEHWIDWVVDLIMLAQVKRLIKEYKFIRLETTSLMAGMNKLVGALRCYAYCLILALYDFYGADIEGFEKGSNSSAIVETVVQMFPNFKQEIQANFGINLNIKDKKQVLFVRMDMGSEFSEDEQKGYMFEYGWAKREERIWTNYGDILTDLVEQLYKSILDHEEWEKIVDDPERYFYDELFNASPETVFISKGYDLDNNIVIEGKVGQDVTYFSKRFVSYWYRVRQVQTSKGIERRSIEDVKYREFDIESFKPYAIGEIGIHASTYKYQDLLAGRNRGEKVKDSQALVWYDLALTNYTLVRPQDRCWIMSCTDSEYTLRFAMITMIFERLSEETDLSYHDILLRVREYPIQSFASYKHFYVRVLQHVFRDYQEIDVLEFCTRMLDPRTRESGLNKFSRFKQWRESEFLIDALKMNFLLWVVFELENIDVDYSKKRHPLLISTDKGLRVVPVDLFNSMLSVSSSGWIPYVERVCERSEIKRRLNADELKLKNWFIAYYITLPLLRRAEPRMSFKYEGITTWIGSNCGGVRDYLIQMLPARKPKPGVLILAYGAETNVAWLNHALRDILSLEGSLGMIIISDGSVVNKSKLRVRDMKIYNRGEVDRLILISSGDYTFGNKYLLSKLMAKIEQ</sequence>
<dbReference type="GO" id="GO:0039625">
    <property type="term" value="C:viral inner capsid"/>
    <property type="evidence" value="ECO:0007669"/>
    <property type="project" value="UniProtKB-KW"/>
</dbReference>
<name>Q9WSQ2_AHSV</name>
<evidence type="ECO:0000256" key="3">
    <source>
        <dbReference type="ARBA" id="ARBA00015347"/>
    </source>
</evidence>
<comment type="similarity">
    <text evidence="2">Belongs to the orbivirus VP2 family.</text>
</comment>
<evidence type="ECO:0000313" key="7">
    <source>
        <dbReference type="EMBL" id="AAD33082.1"/>
    </source>
</evidence>
<comment type="subcellular location">
    <subcellularLocation>
        <location evidence="1">Virion</location>
    </subcellularLocation>
</comment>
<evidence type="ECO:0000256" key="1">
    <source>
        <dbReference type="ARBA" id="ARBA00004328"/>
    </source>
</evidence>
<evidence type="ECO:0000256" key="5">
    <source>
        <dbReference type="ARBA" id="ARBA00022844"/>
    </source>
</evidence>
<proteinExistence type="inferred from homology"/>
<dbReference type="EMBL" id="AF043926">
    <property type="protein sequence ID" value="AAD33082.1"/>
    <property type="molecule type" value="Genomic_RNA"/>
</dbReference>
<dbReference type="Pfam" id="PF00898">
    <property type="entry name" value="Orbi_VP2"/>
    <property type="match status" value="1"/>
</dbReference>
<keyword evidence="6" id="KW-1153">Inner capsid protein</keyword>
<dbReference type="InterPro" id="IPR001742">
    <property type="entry name" value="Capsid_VP2_Orbivir"/>
</dbReference>
<organism evidence="7">
    <name type="scientific">African horse sickness virus</name>
    <name type="common">AHSV</name>
    <name type="synonym">Orbivirus alphaequi</name>
    <dbReference type="NCBI Taxonomy" id="40050"/>
    <lineage>
        <taxon>Viruses</taxon>
        <taxon>Riboviria</taxon>
        <taxon>Orthornavirae</taxon>
        <taxon>Duplornaviricota</taxon>
        <taxon>Resentoviricetes</taxon>
        <taxon>Reovirales</taxon>
        <taxon>Sedoreoviridae</taxon>
        <taxon>Orbivirus</taxon>
    </lineage>
</organism>
<dbReference type="GO" id="GO:0005198">
    <property type="term" value="F:structural molecule activity"/>
    <property type="evidence" value="ECO:0007669"/>
    <property type="project" value="InterPro"/>
</dbReference>
<accession>Q9WSQ2</accession>
<protein>
    <recommendedName>
        <fullName evidence="3">Outer capsid protein VP2</fullName>
    </recommendedName>
</protein>